<protein>
    <submittedName>
        <fullName evidence="3">Sterile alpha motif domain-containing protein 3</fullName>
    </submittedName>
</protein>
<proteinExistence type="predicted"/>
<feature type="coiled-coil region" evidence="1">
    <location>
        <begin position="623"/>
        <end position="650"/>
    </location>
</feature>
<evidence type="ECO:0000256" key="2">
    <source>
        <dbReference type="SAM" id="MobiDB-lite"/>
    </source>
</evidence>
<dbReference type="EMBL" id="JAOPHQ010003144">
    <property type="protein sequence ID" value="KAK0144289.1"/>
    <property type="molecule type" value="Genomic_DNA"/>
</dbReference>
<dbReference type="Proteomes" id="UP001174136">
    <property type="component" value="Unassembled WGS sequence"/>
</dbReference>
<dbReference type="AlphaFoldDB" id="A0AA47MQ96"/>
<name>A0AA47MQ96_MERPO</name>
<organism evidence="3 4">
    <name type="scientific">Merluccius polli</name>
    <name type="common">Benguela hake</name>
    <name type="synonym">Merluccius cadenati</name>
    <dbReference type="NCBI Taxonomy" id="89951"/>
    <lineage>
        <taxon>Eukaryota</taxon>
        <taxon>Metazoa</taxon>
        <taxon>Chordata</taxon>
        <taxon>Craniata</taxon>
        <taxon>Vertebrata</taxon>
        <taxon>Euteleostomi</taxon>
        <taxon>Actinopterygii</taxon>
        <taxon>Neopterygii</taxon>
        <taxon>Teleostei</taxon>
        <taxon>Neoteleostei</taxon>
        <taxon>Acanthomorphata</taxon>
        <taxon>Zeiogadaria</taxon>
        <taxon>Gadariae</taxon>
        <taxon>Gadiformes</taxon>
        <taxon>Gadoidei</taxon>
        <taxon>Merlucciidae</taxon>
        <taxon>Merluccius</taxon>
    </lineage>
</organism>
<sequence>MQGDQSHSVVGVKGDCVLNESLQHFHTTTGFPPDILHDLFEGIVPVELALCIQEMIRLKYLTLEGLNRKIMSFQYEKSDKVNRPRPISKTFARKRSIGGNGHENSTLLRLLPLMIGHTVPDGDGAWTILMDLKDIVELVLSPTFDDESIEYLKTKIQDHRQMLQEVFPEFRLLPKHHYVEHYPDLIRCFGPLVHLWTMRFEGKHRFFKRVIHDTQNFKNVVKTLATRHQHMVAYYLSAPSFFKPHQQASNVSSVLVSVLPDVAQQYIRQKTDSSVIYSTSNITLDGTMYDVGRFVSVGQEGGLPQFSRIEQILLVNSDVMFLCREHKSCYIEHLRSYKLYPGNLTVNNILELNDSLPLSAYNLMAMPPKYLLRVYIATDVAVKVTLNERPTSVDELIGILKDKVKPRLDFDFTLQYEDPDFGGELCCLVDVEDLPEKTTLRVVRSESDLSSCGSSDTDILPHVPASQRQITWPDVFTVPTFSYEVEHVLQEGNSVFESSGKTLKLSRAQKHNILENMASLMYSFKPYPSDRDVGMAAEALINAHPCLKEPGTASGWYGWKICLKFKVGNYRSRLARSGCKEVSVNTGKRSRNNPDKAHPHSNIKKARRAEVNFLPNFPRGQNEDSLEEMRIEMKAEVDRADRNLQSIEKLMQTTFALRRQEVVQGDPLVKDFLERWPALQVQSQVCAEFHRITNVNLRNQFYSELDRHIPQLIELYRQKAARTGRVAGALRDILQYYETEDVHDINMKRTVALRALSVYLREEDTQFFKTWNTEESEEPDIGDTPIGIVTMIRERSASPVHFSPVSTAIVVEDEFIMRDIATFADAYVLLFGLVYVLHLDYPKKLVGTFTFIQKVLMGLDDGAPLKPALLSLKNDLLTV</sequence>
<gene>
    <name evidence="3" type="primary">SAMD3_2</name>
    <name evidence="3" type="ORF">N1851_017352</name>
</gene>
<dbReference type="PANTHER" id="PTHR31025">
    <property type="entry name" value="SI:CH211-196P9.1-RELATED"/>
    <property type="match status" value="1"/>
</dbReference>
<comment type="caution">
    <text evidence="3">The sequence shown here is derived from an EMBL/GenBank/DDBJ whole genome shotgun (WGS) entry which is preliminary data.</text>
</comment>
<accession>A0AA47MQ96</accession>
<dbReference type="PANTHER" id="PTHR31025:SF19">
    <property type="entry name" value="SI:CH73-42K18.1-RELATED"/>
    <property type="match status" value="1"/>
</dbReference>
<keyword evidence="1" id="KW-0175">Coiled coil</keyword>
<evidence type="ECO:0000313" key="3">
    <source>
        <dbReference type="EMBL" id="KAK0144289.1"/>
    </source>
</evidence>
<evidence type="ECO:0000313" key="4">
    <source>
        <dbReference type="Proteomes" id="UP001174136"/>
    </source>
</evidence>
<reference evidence="3" key="1">
    <citation type="journal article" date="2023" name="Front. Mar. Sci.">
        <title>A new Merluccius polli reference genome to investigate the effects of global change in West African waters.</title>
        <authorList>
            <person name="Mateo J.L."/>
            <person name="Blanco-Fernandez C."/>
            <person name="Garcia-Vazquez E."/>
            <person name="Machado-Schiaffino G."/>
        </authorList>
    </citation>
    <scope>NUCLEOTIDE SEQUENCE</scope>
    <source>
        <strain evidence="3">C29</strain>
        <tissue evidence="3">Fin</tissue>
    </source>
</reference>
<evidence type="ECO:0000256" key="1">
    <source>
        <dbReference type="SAM" id="Coils"/>
    </source>
</evidence>
<keyword evidence="4" id="KW-1185">Reference proteome</keyword>
<feature type="region of interest" description="Disordered" evidence="2">
    <location>
        <begin position="583"/>
        <end position="602"/>
    </location>
</feature>